<evidence type="ECO:0008006" key="3">
    <source>
        <dbReference type="Google" id="ProtNLM"/>
    </source>
</evidence>
<dbReference type="AlphaFoldDB" id="A0A139QLU3"/>
<dbReference type="NCBIfam" id="TIGR03696">
    <property type="entry name" value="Rhs_assc_core"/>
    <property type="match status" value="1"/>
</dbReference>
<dbReference type="Gene3D" id="2.180.10.10">
    <property type="entry name" value="RHS repeat-associated core"/>
    <property type="match status" value="1"/>
</dbReference>
<dbReference type="InterPro" id="IPR050708">
    <property type="entry name" value="T6SS_VgrG/RHS"/>
</dbReference>
<dbReference type="PANTHER" id="PTHR32305:SF17">
    <property type="entry name" value="TRNA NUCLEASE WAPA"/>
    <property type="match status" value="1"/>
</dbReference>
<proteinExistence type="predicted"/>
<protein>
    <recommendedName>
        <fullName evidence="3">Cell wall-associated polypeptide CWBP200</fullName>
    </recommendedName>
</protein>
<evidence type="ECO:0000313" key="2">
    <source>
        <dbReference type="Proteomes" id="UP000070353"/>
    </source>
</evidence>
<name>A0A139QLU3_STROR</name>
<sequence length="658" mass="74838">MAKDRATKEGIVVNPPELGNLPGQGEVTYTSQVQDVLIPYTTREDTYNYYEERNYVNDVNREHTEVLETYDHDGKARETYSYGQGRASYLNNQTGDSYNYLTNQSGSVTGLTKDGQAVASTSYHLYGARKTRTDTIGHTFAYNGEARDDTGLDYLRARYYDSQGGTFLTEDSYPGEATDPLSQNRYSYVQNNPVNYTDPSGNFWNSIKKGWNYVKKTASNAWNGVKRVASNTWNTVKRVASNTWNSVKSFASKAWNATKSAFNHATNWVSTQYNRASNWVGRQWNKVQTAYNSASDYVQQKYQQAQARIQELRYQAIRTAYAVAIGFKASPTIREGKNLLRNWNPALLNTLKHICDPKTTKASDRAGNKVNSVDDYSVSAYEFKQNLKKQYSFDEETSDLLWKLYKNIEKKEGRNTDYVYNRLVGGIIYNDENAQWNNSVLAYLKDIVKWNGTAGPGSTGGAKGYYSIEEQMNRFGLSGEKYEIVRASILKQYRDANEGKTDIDFAHQSITTATNLYDNKNRLANFEGLRKGHWGNSHQHTNDLSGWLGDVTIGNPPSMNIPDYKADLDAVNITSIMKNQRISYVAATNQYYDKLSTNSYSRESEFLKNMGGIEYVKKQIYKEAGINHQDNTQAMEMLKEKNNVAYQFIQDLSKEKGR</sequence>
<dbReference type="PATRIC" id="fig|1303.84.peg.1893"/>
<reference evidence="1 2" key="1">
    <citation type="submission" date="2016-01" db="EMBL/GenBank/DDBJ databases">
        <title>Highly variable Streptococcus oralis are common among viridans streptococci isolated from primates.</title>
        <authorList>
            <person name="Denapaite D."/>
            <person name="Rieger M."/>
            <person name="Koendgen S."/>
            <person name="Brueckner R."/>
            <person name="Ochigava I."/>
            <person name="Kappeler P."/>
            <person name="Maetz-Rensing K."/>
            <person name="Leendertz F."/>
            <person name="Hakenbeck R."/>
        </authorList>
    </citation>
    <scope>NUCLEOTIDE SEQUENCE [LARGE SCALE GENOMIC DNA]</scope>
    <source>
        <strain evidence="1 2">DD24</strain>
    </source>
</reference>
<dbReference type="Gene3D" id="1.10.287.700">
    <property type="entry name" value="Helix hairpin bin"/>
    <property type="match status" value="1"/>
</dbReference>
<dbReference type="EMBL" id="LQZB01000194">
    <property type="protein sequence ID" value="KXU03520.1"/>
    <property type="molecule type" value="Genomic_DNA"/>
</dbReference>
<accession>A0A139QLU3</accession>
<dbReference type="PANTHER" id="PTHR32305">
    <property type="match status" value="1"/>
</dbReference>
<evidence type="ECO:0000313" key="1">
    <source>
        <dbReference type="EMBL" id="KXU03520.1"/>
    </source>
</evidence>
<dbReference type="Proteomes" id="UP000070353">
    <property type="component" value="Unassembled WGS sequence"/>
</dbReference>
<dbReference type="InterPro" id="IPR022385">
    <property type="entry name" value="Rhs_assc_core"/>
</dbReference>
<gene>
    <name evidence="1" type="ORF">SORDD24_01706</name>
</gene>
<organism evidence="1 2">
    <name type="scientific">Streptococcus oralis</name>
    <dbReference type="NCBI Taxonomy" id="1303"/>
    <lineage>
        <taxon>Bacteria</taxon>
        <taxon>Bacillati</taxon>
        <taxon>Bacillota</taxon>
        <taxon>Bacilli</taxon>
        <taxon>Lactobacillales</taxon>
        <taxon>Streptococcaceae</taxon>
        <taxon>Streptococcus</taxon>
    </lineage>
</organism>
<comment type="caution">
    <text evidence="1">The sequence shown here is derived from an EMBL/GenBank/DDBJ whole genome shotgun (WGS) entry which is preliminary data.</text>
</comment>